<protein>
    <submittedName>
        <fullName evidence="1">Uncharacterized protein</fullName>
    </submittedName>
</protein>
<accession>A0A8X7BVG3</accession>
<comment type="caution">
    <text evidence="1">The sequence shown here is derived from an EMBL/GenBank/DDBJ whole genome shotgun (WGS) entry which is preliminary data.</text>
</comment>
<dbReference type="Proteomes" id="UP000886998">
    <property type="component" value="Unassembled WGS sequence"/>
</dbReference>
<reference evidence="1" key="1">
    <citation type="submission" date="2020-08" db="EMBL/GenBank/DDBJ databases">
        <title>Multicomponent nature underlies the extraordinary mechanical properties of spider dragline silk.</title>
        <authorList>
            <person name="Kono N."/>
            <person name="Nakamura H."/>
            <person name="Mori M."/>
            <person name="Yoshida Y."/>
            <person name="Ohtoshi R."/>
            <person name="Malay A.D."/>
            <person name="Moran D.A.P."/>
            <person name="Tomita M."/>
            <person name="Numata K."/>
            <person name="Arakawa K."/>
        </authorList>
    </citation>
    <scope>NUCLEOTIDE SEQUENCE</scope>
</reference>
<sequence length="72" mass="7948">MQDVEATRTPEAHHLDEISSDGIGCLLGAEMARYCLSSARLSTEPFKIATALSHRTLEECVESLERSIARDQ</sequence>
<dbReference type="AlphaFoldDB" id="A0A8X7BVG3"/>
<organism evidence="1 2">
    <name type="scientific">Trichonephila inaurata madagascariensis</name>
    <dbReference type="NCBI Taxonomy" id="2747483"/>
    <lineage>
        <taxon>Eukaryota</taxon>
        <taxon>Metazoa</taxon>
        <taxon>Ecdysozoa</taxon>
        <taxon>Arthropoda</taxon>
        <taxon>Chelicerata</taxon>
        <taxon>Arachnida</taxon>
        <taxon>Araneae</taxon>
        <taxon>Araneomorphae</taxon>
        <taxon>Entelegynae</taxon>
        <taxon>Araneoidea</taxon>
        <taxon>Nephilidae</taxon>
        <taxon>Trichonephila</taxon>
        <taxon>Trichonephila inaurata</taxon>
    </lineage>
</organism>
<evidence type="ECO:0000313" key="2">
    <source>
        <dbReference type="Proteomes" id="UP000886998"/>
    </source>
</evidence>
<dbReference type="EMBL" id="BMAV01005416">
    <property type="protein sequence ID" value="GFY46471.1"/>
    <property type="molecule type" value="Genomic_DNA"/>
</dbReference>
<evidence type="ECO:0000313" key="1">
    <source>
        <dbReference type="EMBL" id="GFY46471.1"/>
    </source>
</evidence>
<name>A0A8X7BVG3_9ARAC</name>
<gene>
    <name evidence="1" type="ORF">TNIN_495551</name>
</gene>
<keyword evidence="2" id="KW-1185">Reference proteome</keyword>
<proteinExistence type="predicted"/>